<organism evidence="8 9">
    <name type="scientific">Phlebotomus papatasi</name>
    <name type="common">Sandfly</name>
    <dbReference type="NCBI Taxonomy" id="29031"/>
    <lineage>
        <taxon>Eukaryota</taxon>
        <taxon>Metazoa</taxon>
        <taxon>Ecdysozoa</taxon>
        <taxon>Arthropoda</taxon>
        <taxon>Hexapoda</taxon>
        <taxon>Insecta</taxon>
        <taxon>Pterygota</taxon>
        <taxon>Neoptera</taxon>
        <taxon>Endopterygota</taxon>
        <taxon>Diptera</taxon>
        <taxon>Nematocera</taxon>
        <taxon>Psychodoidea</taxon>
        <taxon>Psychodidae</taxon>
        <taxon>Phlebotomus</taxon>
        <taxon>Phlebotomus</taxon>
    </lineage>
</organism>
<keyword evidence="2" id="KW-0479">Metal-binding</keyword>
<dbReference type="Pfam" id="PF07731">
    <property type="entry name" value="Cu-oxidase_2"/>
    <property type="match status" value="2"/>
</dbReference>
<keyword evidence="9" id="KW-1185">Reference proteome</keyword>
<dbReference type="FunFam" id="2.60.40.420:FF:000045">
    <property type="entry name" value="Laccase 2"/>
    <property type="match status" value="1"/>
</dbReference>
<comment type="similarity">
    <text evidence="1">Belongs to the multicopper oxidase family.</text>
</comment>
<keyword evidence="3" id="KW-0560">Oxidoreductase</keyword>
<dbReference type="PROSITE" id="PS00079">
    <property type="entry name" value="MULTICOPPER_OXIDASE1"/>
    <property type="match status" value="1"/>
</dbReference>
<feature type="domain" description="Plastocyanin-like" evidence="6">
    <location>
        <begin position="694"/>
        <end position="849"/>
    </location>
</feature>
<dbReference type="Proteomes" id="UP000092462">
    <property type="component" value="Unassembled WGS sequence"/>
</dbReference>
<feature type="domain" description="Plastocyanin-like" evidence="5">
    <location>
        <begin position="236"/>
        <end position="385"/>
    </location>
</feature>
<dbReference type="VEuPathDB" id="VectorBase:PPAI010654"/>
<feature type="region of interest" description="Disordered" evidence="4">
    <location>
        <begin position="44"/>
        <end position="79"/>
    </location>
</feature>
<evidence type="ECO:0008006" key="10">
    <source>
        <dbReference type="Google" id="ProtNLM"/>
    </source>
</evidence>
<sequence>MTFADTLDKSDQSTAAQTWWGHNVAPADNNKFFSATHGLVQTHPSLSGGIPRPTGTLRPSSPTLGSNLPPAPNVNPKSPFRHLDFTNSATAELRRNPSLSAPDECARACREVRARCAHQMQPTLCGVIANVIQVCENDKVVVDVENHMEGMEVTIHWHGIWQRGSQYYDGVPFVTQCPIQQGNTFRYQWTGNAGTHFWHAHTGLQKLDGVYGSIIVRQPPSRDPNSHLYDFDLTTHIMLISDWLHEDAAERYPGRLAVNTGQDPESLLINGKGQFRDPNTGFMTNTPLEIFTITPGRRYRFRMINAFASVCPAQVTIEGHGLTVISTDGEPVQPVQVNTIISFSGERYDFVITADQPVGAYWIQLRGLGECGIRRAQQLAILRYARGPYQPASPAPTYDVGIPQGVVMNPLDAQCNRRRDDAICVSQLKNALEIDRGILQEKPDVKIFLPFRFYLYRPEELFQPNTYNRFLVAPTGDHVISLVDEISYLSAPAPLLSQYDDINPEQFCNGDNRPANCGPNCMCTHKIDIPLNAIVEVVLVDEVQQPNLSHPFHLHGYAFNVIGIGRSPDTNVKKINLKHALDLDRRGLLHRQYNLPPAKDTIAVPNNGYVVLRFRADNPVCNVKRPDAVCVSNLKYSKKIDKSVLAERPDVKIFLPFRFYFYRPEELFQPNTYNRFLVAPGGDHLISLIDEISYVPPPAPMISQIHDIPPEQFCNGDNRPPDCDLNCLCTHMVDIPLNAIVEVVLVDEVQQTNLSHPFHLHGYAFHVVGMGRSPDSTVKKINLKHALDLDRRGLLHREFSRPPMKDTIAVPNNGYVVLRFRADNPGFWLFHCHFMFHIVIGMNLVVHVGTHADLPPVPPNFPKCGHHLPPIKFH</sequence>
<dbReference type="VEuPathDB" id="VectorBase:PPAPM1_000719"/>
<reference evidence="8" key="1">
    <citation type="submission" date="2022-08" db="UniProtKB">
        <authorList>
            <consortium name="EnsemblMetazoa"/>
        </authorList>
    </citation>
    <scope>IDENTIFICATION</scope>
    <source>
        <strain evidence="8">Israel</strain>
    </source>
</reference>
<protein>
    <recommendedName>
        <fullName evidence="10">Laccase 2</fullName>
    </recommendedName>
</protein>
<name>A0A1B0DQ64_PHLPP</name>
<dbReference type="AlphaFoldDB" id="A0A1B0DQ64"/>
<dbReference type="SUPFAM" id="SSF49503">
    <property type="entry name" value="Cupredoxins"/>
    <property type="match status" value="4"/>
</dbReference>
<dbReference type="EMBL" id="AJVK01008467">
    <property type="status" value="NOT_ANNOTATED_CDS"/>
    <property type="molecule type" value="Genomic_DNA"/>
</dbReference>
<dbReference type="PANTHER" id="PTHR11709:SF232">
    <property type="entry name" value="STRAW, ISOFORM G"/>
    <property type="match status" value="1"/>
</dbReference>
<dbReference type="InterPro" id="IPR033138">
    <property type="entry name" value="Cu_oxidase_CS"/>
</dbReference>
<feature type="domain" description="Plastocyanin-like" evidence="7">
    <location>
        <begin position="130"/>
        <end position="220"/>
    </location>
</feature>
<dbReference type="Pfam" id="PF00394">
    <property type="entry name" value="Cu-oxidase"/>
    <property type="match status" value="1"/>
</dbReference>
<dbReference type="CDD" id="cd13884">
    <property type="entry name" value="CuRO_2_tcLCC_insect_like"/>
    <property type="match status" value="1"/>
</dbReference>
<dbReference type="InterPro" id="IPR002355">
    <property type="entry name" value="Cu_oxidase_Cu_BS"/>
</dbReference>
<dbReference type="GO" id="GO:0006826">
    <property type="term" value="P:iron ion transport"/>
    <property type="evidence" value="ECO:0007669"/>
    <property type="project" value="TreeGrafter"/>
</dbReference>
<evidence type="ECO:0000256" key="3">
    <source>
        <dbReference type="ARBA" id="ARBA00023002"/>
    </source>
</evidence>
<evidence type="ECO:0000313" key="8">
    <source>
        <dbReference type="EnsemblMetazoa" id="PPAI010654-PA"/>
    </source>
</evidence>
<dbReference type="GO" id="GO:0016491">
    <property type="term" value="F:oxidoreductase activity"/>
    <property type="evidence" value="ECO:0007669"/>
    <property type="project" value="UniProtKB-KW"/>
</dbReference>
<dbReference type="Pfam" id="PF07732">
    <property type="entry name" value="Cu-oxidase_3"/>
    <property type="match status" value="1"/>
</dbReference>
<feature type="compositionally biased region" description="Polar residues" evidence="4">
    <location>
        <begin position="57"/>
        <end position="66"/>
    </location>
</feature>
<evidence type="ECO:0000256" key="1">
    <source>
        <dbReference type="ARBA" id="ARBA00010609"/>
    </source>
</evidence>
<dbReference type="EnsemblMetazoa" id="PPAI010654-RA">
    <property type="protein sequence ID" value="PPAI010654-PA"/>
    <property type="gene ID" value="PPAI010654"/>
</dbReference>
<evidence type="ECO:0000259" key="5">
    <source>
        <dbReference type="Pfam" id="PF00394"/>
    </source>
</evidence>
<accession>A0A1B0DQ64</accession>
<evidence type="ECO:0000259" key="7">
    <source>
        <dbReference type="Pfam" id="PF07732"/>
    </source>
</evidence>
<dbReference type="InterPro" id="IPR001117">
    <property type="entry name" value="Cu-oxidase_2nd"/>
</dbReference>
<dbReference type="PANTHER" id="PTHR11709">
    <property type="entry name" value="MULTI-COPPER OXIDASE"/>
    <property type="match status" value="1"/>
</dbReference>
<feature type="domain" description="Plastocyanin-like" evidence="6">
    <location>
        <begin position="493"/>
        <end position="619"/>
    </location>
</feature>
<evidence type="ECO:0000256" key="4">
    <source>
        <dbReference type="SAM" id="MobiDB-lite"/>
    </source>
</evidence>
<dbReference type="InterPro" id="IPR008972">
    <property type="entry name" value="Cupredoxin"/>
</dbReference>
<dbReference type="GO" id="GO:0005507">
    <property type="term" value="F:copper ion binding"/>
    <property type="evidence" value="ECO:0007669"/>
    <property type="project" value="InterPro"/>
</dbReference>
<dbReference type="GO" id="GO:0005886">
    <property type="term" value="C:plasma membrane"/>
    <property type="evidence" value="ECO:0007669"/>
    <property type="project" value="TreeGrafter"/>
</dbReference>
<evidence type="ECO:0000313" key="9">
    <source>
        <dbReference type="Proteomes" id="UP000092462"/>
    </source>
</evidence>
<dbReference type="InterPro" id="IPR011706">
    <property type="entry name" value="Cu-oxidase_C"/>
</dbReference>
<dbReference type="InterPro" id="IPR045087">
    <property type="entry name" value="Cu-oxidase_fam"/>
</dbReference>
<proteinExistence type="inferred from homology"/>
<evidence type="ECO:0000256" key="2">
    <source>
        <dbReference type="ARBA" id="ARBA00022723"/>
    </source>
</evidence>
<dbReference type="InterPro" id="IPR011707">
    <property type="entry name" value="Cu-oxidase-like_N"/>
</dbReference>
<dbReference type="EMBL" id="AJVK01008468">
    <property type="status" value="NOT_ANNOTATED_CDS"/>
    <property type="molecule type" value="Genomic_DNA"/>
</dbReference>
<dbReference type="CDD" id="cd13858">
    <property type="entry name" value="CuRO_1_tcLCC2_insect_like"/>
    <property type="match status" value="1"/>
</dbReference>
<evidence type="ECO:0000259" key="6">
    <source>
        <dbReference type="Pfam" id="PF07731"/>
    </source>
</evidence>
<dbReference type="Gene3D" id="2.60.40.420">
    <property type="entry name" value="Cupredoxins - blue copper proteins"/>
    <property type="match status" value="4"/>
</dbReference>
<dbReference type="CDD" id="cd13905">
    <property type="entry name" value="CuRO_3_tcLLC2_insect_like"/>
    <property type="match status" value="2"/>
</dbReference>
<dbReference type="PROSITE" id="PS00080">
    <property type="entry name" value="MULTICOPPER_OXIDASE2"/>
    <property type="match status" value="1"/>
</dbReference>